<dbReference type="PANTHER" id="PTHR32133:SF251">
    <property type="entry name" value="F-BOX DOMAIN-CONTAINING PROTEIN"/>
    <property type="match status" value="1"/>
</dbReference>
<evidence type="ECO:0000313" key="3">
    <source>
        <dbReference type="Proteomes" id="UP001054889"/>
    </source>
</evidence>
<dbReference type="Gene3D" id="1.20.1280.50">
    <property type="match status" value="1"/>
</dbReference>
<dbReference type="SUPFAM" id="SSF81383">
    <property type="entry name" value="F-box domain"/>
    <property type="match status" value="1"/>
</dbReference>
<protein>
    <recommendedName>
        <fullName evidence="1">F-box domain-containing protein</fullName>
    </recommendedName>
</protein>
<dbReference type="PANTHER" id="PTHR32133">
    <property type="entry name" value="OS07G0120400 PROTEIN"/>
    <property type="match status" value="1"/>
</dbReference>
<name>A0AAV5DHT3_ELECO</name>
<comment type="caution">
    <text evidence="2">The sequence shown here is derived from an EMBL/GenBank/DDBJ whole genome shotgun (WGS) entry which is preliminary data.</text>
</comment>
<accession>A0AAV5DHT3</accession>
<dbReference type="InterPro" id="IPR001810">
    <property type="entry name" value="F-box_dom"/>
</dbReference>
<dbReference type="InterPro" id="IPR036047">
    <property type="entry name" value="F-box-like_dom_sf"/>
</dbReference>
<evidence type="ECO:0000259" key="1">
    <source>
        <dbReference type="Pfam" id="PF00646"/>
    </source>
</evidence>
<dbReference type="EMBL" id="BQKI01000017">
    <property type="protein sequence ID" value="GJN10374.1"/>
    <property type="molecule type" value="Genomic_DNA"/>
</dbReference>
<proteinExistence type="predicted"/>
<keyword evidence="3" id="KW-1185">Reference proteome</keyword>
<feature type="domain" description="F-box" evidence="1">
    <location>
        <begin position="7"/>
        <end position="49"/>
    </location>
</feature>
<dbReference type="Proteomes" id="UP001054889">
    <property type="component" value="Unassembled WGS sequence"/>
</dbReference>
<evidence type="ECO:0000313" key="2">
    <source>
        <dbReference type="EMBL" id="GJN10374.1"/>
    </source>
</evidence>
<sequence length="312" mass="35126">MAPTPLELINDVTAEIFLRLPPDEPEHLFRASLVCKPWLRVISDPDFRRRYRAFHRTPPLLGFLQRRQVLEGSPAPRLTTTTAVPPLIPNPPFRDADALDCHHGRVLLRADAADAGDGDWCFMVWDPLTGEKHRLPEEDAVLIEWLRRACTHQRQPRRGAFTLRGANAIVRYNWTNNCISMINPPSQDVYYIALMEMENGALGFVCIEGSSLYLWSRKVSSEAAAEWVKCRVIKLEGLIHVADHDDDEALVVGSAEGVGIIFVTTGAGLFTLELKSGRVRKVDGPEIYFSILPYMSFYTPDHSTLPSLARTH</sequence>
<reference evidence="2" key="1">
    <citation type="journal article" date="2018" name="DNA Res.">
        <title>Multiple hybrid de novo genome assembly of finger millet, an orphan allotetraploid crop.</title>
        <authorList>
            <person name="Hatakeyama M."/>
            <person name="Aluri S."/>
            <person name="Balachadran M.T."/>
            <person name="Sivarajan S.R."/>
            <person name="Patrignani A."/>
            <person name="Gruter S."/>
            <person name="Poveda L."/>
            <person name="Shimizu-Inatsugi R."/>
            <person name="Baeten J."/>
            <person name="Francoijs K.J."/>
            <person name="Nataraja K.N."/>
            <person name="Reddy Y.A.N."/>
            <person name="Phadnis S."/>
            <person name="Ravikumar R.L."/>
            <person name="Schlapbach R."/>
            <person name="Sreeman S.M."/>
            <person name="Shimizu K.K."/>
        </authorList>
    </citation>
    <scope>NUCLEOTIDE SEQUENCE</scope>
</reference>
<dbReference type="Pfam" id="PF00646">
    <property type="entry name" value="F-box"/>
    <property type="match status" value="1"/>
</dbReference>
<dbReference type="AlphaFoldDB" id="A0AAV5DHT3"/>
<gene>
    <name evidence="2" type="primary">ga28462</name>
    <name evidence="2" type="ORF">PR202_ga28462</name>
</gene>
<organism evidence="2 3">
    <name type="scientific">Eleusine coracana subsp. coracana</name>
    <dbReference type="NCBI Taxonomy" id="191504"/>
    <lineage>
        <taxon>Eukaryota</taxon>
        <taxon>Viridiplantae</taxon>
        <taxon>Streptophyta</taxon>
        <taxon>Embryophyta</taxon>
        <taxon>Tracheophyta</taxon>
        <taxon>Spermatophyta</taxon>
        <taxon>Magnoliopsida</taxon>
        <taxon>Liliopsida</taxon>
        <taxon>Poales</taxon>
        <taxon>Poaceae</taxon>
        <taxon>PACMAD clade</taxon>
        <taxon>Chloridoideae</taxon>
        <taxon>Cynodonteae</taxon>
        <taxon>Eleusininae</taxon>
        <taxon>Eleusine</taxon>
    </lineage>
</organism>
<reference evidence="2" key="2">
    <citation type="submission" date="2021-12" db="EMBL/GenBank/DDBJ databases">
        <title>Resequencing data analysis of finger millet.</title>
        <authorList>
            <person name="Hatakeyama M."/>
            <person name="Aluri S."/>
            <person name="Balachadran M.T."/>
            <person name="Sivarajan S.R."/>
            <person name="Poveda L."/>
            <person name="Shimizu-Inatsugi R."/>
            <person name="Schlapbach R."/>
            <person name="Sreeman S.M."/>
            <person name="Shimizu K.K."/>
        </authorList>
    </citation>
    <scope>NUCLEOTIDE SEQUENCE</scope>
</reference>